<protein>
    <submittedName>
        <fullName evidence="1">Uncharacterized protein</fullName>
    </submittedName>
</protein>
<name>A0A8S5N1E7_9CAUD</name>
<evidence type="ECO:0000313" key="1">
    <source>
        <dbReference type="EMBL" id="DAD88175.1"/>
    </source>
</evidence>
<organism evidence="1">
    <name type="scientific">Siphoviridae sp. ctXQq5</name>
    <dbReference type="NCBI Taxonomy" id="2826368"/>
    <lineage>
        <taxon>Viruses</taxon>
        <taxon>Duplodnaviria</taxon>
        <taxon>Heunggongvirae</taxon>
        <taxon>Uroviricota</taxon>
        <taxon>Caudoviricetes</taxon>
    </lineage>
</organism>
<accession>A0A8S5N1E7</accession>
<reference evidence="1" key="1">
    <citation type="journal article" date="2021" name="Proc. Natl. Acad. Sci. U.S.A.">
        <title>A Catalog of Tens of Thousands of Viruses from Human Metagenomes Reveals Hidden Associations with Chronic Diseases.</title>
        <authorList>
            <person name="Tisza M.J."/>
            <person name="Buck C.B."/>
        </authorList>
    </citation>
    <scope>NUCLEOTIDE SEQUENCE</scope>
    <source>
        <strain evidence="1">CtXQq5</strain>
    </source>
</reference>
<sequence>MKSPVGFGLSGIFYVLFPAMAARYLCSMGSHGERLAMEKNRNSWRSKGNQMSGERYPLDVIIEGDTGITQQWERQQDKEAVATFNARVQDWGSKVNAVLKLSIGELVANDKKLSRSLKQNYRHYGKPIVAGEEVTSIGFGFRPEGIYIHLGVGRGYNMEGGTRVLTKKSNKEWNRNPIPWFNPIIEQAIPELVEIVREYCGTLLVNTTRIFINR</sequence>
<proteinExistence type="predicted"/>
<dbReference type="EMBL" id="BK015037">
    <property type="protein sequence ID" value="DAD88175.1"/>
    <property type="molecule type" value="Genomic_DNA"/>
</dbReference>